<evidence type="ECO:0000313" key="2">
    <source>
        <dbReference type="Proteomes" id="UP001331515"/>
    </source>
</evidence>
<protein>
    <submittedName>
        <fullName evidence="1">Uncharacterized protein</fullName>
    </submittedName>
</protein>
<evidence type="ECO:0000313" key="1">
    <source>
        <dbReference type="EMBL" id="KAK5895775.1"/>
    </source>
</evidence>
<dbReference type="EMBL" id="JAURVH010001534">
    <property type="protein sequence ID" value="KAK5895775.1"/>
    <property type="molecule type" value="Genomic_DNA"/>
</dbReference>
<gene>
    <name evidence="1" type="ORF">CgunFtcFv8_009438</name>
</gene>
<proteinExistence type="predicted"/>
<organism evidence="1 2">
    <name type="scientific">Champsocephalus gunnari</name>
    <name type="common">Mackerel icefish</name>
    <dbReference type="NCBI Taxonomy" id="52237"/>
    <lineage>
        <taxon>Eukaryota</taxon>
        <taxon>Metazoa</taxon>
        <taxon>Chordata</taxon>
        <taxon>Craniata</taxon>
        <taxon>Vertebrata</taxon>
        <taxon>Euteleostomi</taxon>
        <taxon>Actinopterygii</taxon>
        <taxon>Neopterygii</taxon>
        <taxon>Teleostei</taxon>
        <taxon>Neoteleostei</taxon>
        <taxon>Acanthomorphata</taxon>
        <taxon>Eupercaria</taxon>
        <taxon>Perciformes</taxon>
        <taxon>Notothenioidei</taxon>
        <taxon>Channichthyidae</taxon>
        <taxon>Champsocephalus</taxon>
    </lineage>
</organism>
<accession>A0AAN8C2T4</accession>
<comment type="caution">
    <text evidence="1">The sequence shown here is derived from an EMBL/GenBank/DDBJ whole genome shotgun (WGS) entry which is preliminary data.</text>
</comment>
<name>A0AAN8C2T4_CHAGU</name>
<dbReference type="Proteomes" id="UP001331515">
    <property type="component" value="Unassembled WGS sequence"/>
</dbReference>
<keyword evidence="2" id="KW-1185">Reference proteome</keyword>
<sequence>MQNRLIFAKRIFIDWGGTGPCHWCHLLQAQPNPQPAARTLDAPSVSAVICFVTGYERRLMKVYQAVTPLIAWPQCHRRPSDVRWTSVKMDRWRQMMDADTFTSGSPLNSEIVNTDL</sequence>
<dbReference type="AlphaFoldDB" id="A0AAN8C2T4"/>
<reference evidence="1 2" key="1">
    <citation type="journal article" date="2023" name="Mol. Biol. Evol.">
        <title>Genomics of Secondarily Temperate Adaptation in the Only Non-Antarctic Icefish.</title>
        <authorList>
            <person name="Rivera-Colon A.G."/>
            <person name="Rayamajhi N."/>
            <person name="Minhas B.F."/>
            <person name="Madrigal G."/>
            <person name="Bilyk K.T."/>
            <person name="Yoon V."/>
            <person name="Hune M."/>
            <person name="Gregory S."/>
            <person name="Cheng C.H.C."/>
            <person name="Catchen J.M."/>
        </authorList>
    </citation>
    <scope>NUCLEOTIDE SEQUENCE [LARGE SCALE GENOMIC DNA]</scope>
    <source>
        <tissue evidence="1">White muscle</tissue>
    </source>
</reference>